<feature type="transmembrane region" description="Helical" evidence="1">
    <location>
        <begin position="35"/>
        <end position="54"/>
    </location>
</feature>
<evidence type="ECO:0000256" key="1">
    <source>
        <dbReference type="SAM" id="Phobius"/>
    </source>
</evidence>
<protein>
    <submittedName>
        <fullName evidence="3">Nucleoside recognition protein</fullName>
    </submittedName>
</protein>
<dbReference type="InterPro" id="IPR011642">
    <property type="entry name" value="Gate_dom"/>
</dbReference>
<feature type="domain" description="Nucleoside transporter/FeoB GTPase Gate" evidence="2">
    <location>
        <begin position="42"/>
        <end position="151"/>
    </location>
</feature>
<dbReference type="EMBL" id="JANKAS010000010">
    <property type="protein sequence ID" value="MCR1899527.1"/>
    <property type="molecule type" value="Genomic_DNA"/>
</dbReference>
<organism evidence="3 4">
    <name type="scientific">Irregularibacter muris</name>
    <dbReference type="NCBI Taxonomy" id="1796619"/>
    <lineage>
        <taxon>Bacteria</taxon>
        <taxon>Bacillati</taxon>
        <taxon>Bacillota</taxon>
        <taxon>Clostridia</taxon>
        <taxon>Eubacteriales</taxon>
        <taxon>Eubacteriaceae</taxon>
        <taxon>Irregularibacter</taxon>
    </lineage>
</organism>
<keyword evidence="1" id="KW-0812">Transmembrane</keyword>
<feature type="transmembrane region" description="Helical" evidence="1">
    <location>
        <begin position="133"/>
        <end position="153"/>
    </location>
</feature>
<keyword evidence="1" id="KW-0472">Membrane</keyword>
<keyword evidence="4" id="KW-1185">Reference proteome</keyword>
<proteinExistence type="predicted"/>
<dbReference type="Pfam" id="PF07670">
    <property type="entry name" value="Gate"/>
    <property type="match status" value="1"/>
</dbReference>
<feature type="transmembrane region" description="Helical" evidence="1">
    <location>
        <begin position="89"/>
        <end position="112"/>
    </location>
</feature>
<dbReference type="Proteomes" id="UP001205748">
    <property type="component" value="Unassembled WGS sequence"/>
</dbReference>
<evidence type="ECO:0000313" key="4">
    <source>
        <dbReference type="Proteomes" id="UP001205748"/>
    </source>
</evidence>
<accession>A0AAE3HH89</accession>
<reference evidence="3" key="1">
    <citation type="submission" date="2022-07" db="EMBL/GenBank/DDBJ databases">
        <title>Enhanced cultured diversity of the mouse gut microbiota enables custom-made synthetic communities.</title>
        <authorList>
            <person name="Afrizal A."/>
        </authorList>
    </citation>
    <scope>NUCLEOTIDE SEQUENCE</scope>
    <source>
        <strain evidence="3">DSM 28593</strain>
    </source>
</reference>
<feature type="transmembrane region" description="Helical" evidence="1">
    <location>
        <begin position="6"/>
        <end position="23"/>
    </location>
</feature>
<comment type="caution">
    <text evidence="3">The sequence shown here is derived from an EMBL/GenBank/DDBJ whole genome shotgun (WGS) entry which is preliminary data.</text>
</comment>
<name>A0AAE3HH89_9FIRM</name>
<sequence length="194" mass="20623">MINILWFLMISIGIVVGFLNGRIEQVTQAAMDSAGLAVQMCIGFIGVWALWLGLMKVAEKSGFIQGIAKLLSPIMKLIFPQVPKNHPAIGAMVMNMAANMMGLGNAATPLGLKAMKELQKLNEFKTRASNAMCTFLVINTSSIQVIPTTVIALRMSAGSTNPTEIIGTALIATTISTLFGLISVKILEKGGNKA</sequence>
<gene>
    <name evidence="3" type="ORF">NSA47_11070</name>
</gene>
<evidence type="ECO:0000259" key="2">
    <source>
        <dbReference type="Pfam" id="PF07670"/>
    </source>
</evidence>
<dbReference type="AlphaFoldDB" id="A0AAE3HH89"/>
<keyword evidence="1" id="KW-1133">Transmembrane helix</keyword>
<feature type="transmembrane region" description="Helical" evidence="1">
    <location>
        <begin position="165"/>
        <end position="187"/>
    </location>
</feature>
<evidence type="ECO:0000313" key="3">
    <source>
        <dbReference type="EMBL" id="MCR1899527.1"/>
    </source>
</evidence>
<dbReference type="RefSeq" id="WP_257531990.1">
    <property type="nucleotide sequence ID" value="NZ_JANKAS010000010.1"/>
</dbReference>